<dbReference type="Gene3D" id="3.10.20.30">
    <property type="match status" value="1"/>
</dbReference>
<evidence type="ECO:0000313" key="2">
    <source>
        <dbReference type="Proteomes" id="UP000811545"/>
    </source>
</evidence>
<name>A0A9E2BL35_PSYF1</name>
<proteinExistence type="predicted"/>
<evidence type="ECO:0000313" key="1">
    <source>
        <dbReference type="EMBL" id="MBT9145029.1"/>
    </source>
</evidence>
<comment type="caution">
    <text evidence="1">The sequence shown here is derived from an EMBL/GenBank/DDBJ whole genome shotgun (WGS) entry which is preliminary data.</text>
</comment>
<evidence type="ECO:0008006" key="3">
    <source>
        <dbReference type="Google" id="ProtNLM"/>
    </source>
</evidence>
<protein>
    <recommendedName>
        <fullName evidence="3">MoaD/ThiS family protein</fullName>
    </recommendedName>
</protein>
<reference evidence="1 2" key="1">
    <citation type="journal article" date="2021" name="bioRxiv">
        <title>Unique metabolic strategies in Hadean analogues reveal hints for primordial physiology.</title>
        <authorList>
            <person name="Nobu M.K."/>
            <person name="Nakai R."/>
            <person name="Tamazawa S."/>
            <person name="Mori H."/>
            <person name="Toyoda A."/>
            <person name="Ijiri A."/>
            <person name="Suzuki S."/>
            <person name="Kurokawa K."/>
            <person name="Kamagata Y."/>
            <person name="Tamaki H."/>
        </authorList>
    </citation>
    <scope>NUCLEOTIDE SEQUENCE [LARGE SCALE GENOMIC DNA]</scope>
    <source>
        <strain evidence="1">BS525</strain>
    </source>
</reference>
<sequence length="81" mass="9251">MMIKVKVTAYATLKKYIPQIKIGEFLTLELPEGTQLKEIYDRFLIPQEEVKQVFINGLRAENDTILKEDDRIAIFPPVAGG</sequence>
<dbReference type="EMBL" id="QLTW01000041">
    <property type="protein sequence ID" value="MBT9145029.1"/>
    <property type="molecule type" value="Genomic_DNA"/>
</dbReference>
<dbReference type="Pfam" id="PF02597">
    <property type="entry name" value="ThiS"/>
    <property type="match status" value="1"/>
</dbReference>
<dbReference type="SUPFAM" id="SSF54285">
    <property type="entry name" value="MoaD/ThiS"/>
    <property type="match status" value="1"/>
</dbReference>
<dbReference type="InterPro" id="IPR012675">
    <property type="entry name" value="Beta-grasp_dom_sf"/>
</dbReference>
<dbReference type="AlphaFoldDB" id="A0A9E2BL35"/>
<accession>A0A9E2BL35</accession>
<dbReference type="InterPro" id="IPR003749">
    <property type="entry name" value="ThiS/MoaD-like"/>
</dbReference>
<organism evidence="1 2">
    <name type="scientific">Psychracetigena formicireducens</name>
    <dbReference type="NCBI Taxonomy" id="2986056"/>
    <lineage>
        <taxon>Bacteria</taxon>
        <taxon>Bacillati</taxon>
        <taxon>Candidatus Lithacetigenota</taxon>
        <taxon>Candidatus Psychracetigena</taxon>
    </lineage>
</organism>
<dbReference type="CDD" id="cd17040">
    <property type="entry name" value="Ubl_MoaD_like"/>
    <property type="match status" value="1"/>
</dbReference>
<dbReference type="InterPro" id="IPR016155">
    <property type="entry name" value="Mopterin_synth/thiamin_S_b"/>
</dbReference>
<gene>
    <name evidence="1" type="ORF">DDT42_00893</name>
</gene>
<dbReference type="Proteomes" id="UP000811545">
    <property type="component" value="Unassembled WGS sequence"/>
</dbReference>